<evidence type="ECO:0000256" key="3">
    <source>
        <dbReference type="ARBA" id="ARBA00022801"/>
    </source>
</evidence>
<dbReference type="InterPro" id="IPR027417">
    <property type="entry name" value="P-loop_NTPase"/>
</dbReference>
<feature type="domain" description="AAA+ ATPase" evidence="7">
    <location>
        <begin position="242"/>
        <end position="381"/>
    </location>
</feature>
<accession>A0A834SVW3</accession>
<gene>
    <name evidence="8" type="ORF">G2W53_036443</name>
</gene>
<name>A0A834SVW3_9FABA</name>
<sequence>MASSSLNSLVTSKALSTATTLATVAASLMFLRTTINDLIPHQLQTLILSKLKDLFSKAQIKGTIVMLEINQLWDDHQSYNQLFKAAKAYLPTRITRTYKSLKVGVPDVDDKIAFALNSKQEVVDEFEDMKLYWKLVDNPQNVPTDAFEKSTFFLSFNAKHRDRVINEYLPHVLSVYEAIKAKQRNVNLHYISSYSQWSRKELKHPATFETLAFEPELKQRILEDIERFLRRKELYKKVGKPWKRGYLLYGPPGTGKSSLVVAMANYLKFDVYNLELARLSCDSDLMKAMTDMSNRSIVVIEDIDCNKEVHTRDSDSGYVSKPNQGMRKFTLSSLLNYMDGLWSSSGEERIIVFTTNHVEKIDPALLRPGRMDMHINLTFSKGNAFRTLASNYLDIHGDHPLFQQIDVLLEKVQVTPAVIAEQLLRYEDSDVALKEFIRFLQHKDIIIAEADNTTQV</sequence>
<evidence type="ECO:0000313" key="8">
    <source>
        <dbReference type="EMBL" id="KAF7809700.1"/>
    </source>
</evidence>
<evidence type="ECO:0000313" key="9">
    <source>
        <dbReference type="Proteomes" id="UP000634136"/>
    </source>
</evidence>
<dbReference type="Pfam" id="PF25568">
    <property type="entry name" value="AAA_lid_At3g28540"/>
    <property type="match status" value="1"/>
</dbReference>
<dbReference type="GO" id="GO:0016887">
    <property type="term" value="F:ATP hydrolysis activity"/>
    <property type="evidence" value="ECO:0007669"/>
    <property type="project" value="InterPro"/>
</dbReference>
<dbReference type="CDD" id="cd19510">
    <property type="entry name" value="RecA-like_BCS1"/>
    <property type="match status" value="1"/>
</dbReference>
<dbReference type="SUPFAM" id="SSF52540">
    <property type="entry name" value="P-loop containing nucleoside triphosphate hydrolases"/>
    <property type="match status" value="1"/>
</dbReference>
<dbReference type="Proteomes" id="UP000634136">
    <property type="component" value="Unassembled WGS sequence"/>
</dbReference>
<dbReference type="InterPro" id="IPR025753">
    <property type="entry name" value="AAA_N_dom"/>
</dbReference>
<reference evidence="8" key="1">
    <citation type="submission" date="2020-09" db="EMBL/GenBank/DDBJ databases">
        <title>Genome-Enabled Discovery of Anthraquinone Biosynthesis in Senna tora.</title>
        <authorList>
            <person name="Kang S.-H."/>
            <person name="Pandey R.P."/>
            <person name="Lee C.-M."/>
            <person name="Sim J.-S."/>
            <person name="Jeong J.-T."/>
            <person name="Choi B.-S."/>
            <person name="Jung M."/>
            <person name="Ginzburg D."/>
            <person name="Zhao K."/>
            <person name="Won S.Y."/>
            <person name="Oh T.-J."/>
            <person name="Yu Y."/>
            <person name="Kim N.-H."/>
            <person name="Lee O.R."/>
            <person name="Lee T.-H."/>
            <person name="Bashyal P."/>
            <person name="Kim T.-S."/>
            <person name="Lee W.-H."/>
            <person name="Kawkins C."/>
            <person name="Kim C.-K."/>
            <person name="Kim J.S."/>
            <person name="Ahn B.O."/>
            <person name="Rhee S.Y."/>
            <person name="Sohng J.K."/>
        </authorList>
    </citation>
    <scope>NUCLEOTIDE SEQUENCE</scope>
    <source>
        <tissue evidence="8">Leaf</tissue>
    </source>
</reference>
<dbReference type="GO" id="GO:0006950">
    <property type="term" value="P:response to stress"/>
    <property type="evidence" value="ECO:0007669"/>
    <property type="project" value="UniProtKB-ARBA"/>
</dbReference>
<dbReference type="OrthoDB" id="10251412at2759"/>
<protein>
    <submittedName>
        <fullName evidence="8">AAA-ATPase</fullName>
    </submittedName>
</protein>
<dbReference type="Gene3D" id="3.40.50.300">
    <property type="entry name" value="P-loop containing nucleotide triphosphate hydrolases"/>
    <property type="match status" value="1"/>
</dbReference>
<dbReference type="InterPro" id="IPR050747">
    <property type="entry name" value="Mitochondrial_chaperone_BCS1"/>
</dbReference>
<keyword evidence="4" id="KW-0460">Magnesium</keyword>
<comment type="cofactor">
    <cofactor evidence="1">
        <name>Mg(2+)</name>
        <dbReference type="ChEBI" id="CHEBI:18420"/>
    </cofactor>
</comment>
<evidence type="ECO:0000259" key="7">
    <source>
        <dbReference type="SMART" id="SM00382"/>
    </source>
</evidence>
<dbReference type="PANTHER" id="PTHR23070">
    <property type="entry name" value="BCS1 AAA-TYPE ATPASE"/>
    <property type="match status" value="1"/>
</dbReference>
<dbReference type="Pfam" id="PF14363">
    <property type="entry name" value="AAA_assoc"/>
    <property type="match status" value="1"/>
</dbReference>
<dbReference type="PROSITE" id="PS00674">
    <property type="entry name" value="AAA"/>
    <property type="match status" value="1"/>
</dbReference>
<dbReference type="InterPro" id="IPR003960">
    <property type="entry name" value="ATPase_AAA_CS"/>
</dbReference>
<dbReference type="Gene3D" id="6.10.280.40">
    <property type="match status" value="1"/>
</dbReference>
<comment type="similarity">
    <text evidence="2">Belongs to the AAA ATPase family. BCS1 subfamily.</text>
</comment>
<keyword evidence="3" id="KW-0378">Hydrolase</keyword>
<evidence type="ECO:0000256" key="4">
    <source>
        <dbReference type="ARBA" id="ARBA00022842"/>
    </source>
</evidence>
<evidence type="ECO:0000256" key="5">
    <source>
        <dbReference type="ARBA" id="ARBA00049360"/>
    </source>
</evidence>
<evidence type="ECO:0000256" key="2">
    <source>
        <dbReference type="ARBA" id="ARBA00007448"/>
    </source>
</evidence>
<dbReference type="InterPro" id="IPR003959">
    <property type="entry name" value="ATPase_AAA_core"/>
</dbReference>
<dbReference type="GO" id="GO:0005524">
    <property type="term" value="F:ATP binding"/>
    <property type="evidence" value="ECO:0007669"/>
    <property type="project" value="UniProtKB-KW"/>
</dbReference>
<evidence type="ECO:0000256" key="6">
    <source>
        <dbReference type="RuleBase" id="RU003651"/>
    </source>
</evidence>
<dbReference type="SMART" id="SM00382">
    <property type="entry name" value="AAA"/>
    <property type="match status" value="1"/>
</dbReference>
<dbReference type="EMBL" id="JAAIUW010000011">
    <property type="protein sequence ID" value="KAF7809700.1"/>
    <property type="molecule type" value="Genomic_DNA"/>
</dbReference>
<dbReference type="AlphaFoldDB" id="A0A834SVW3"/>
<comment type="caution">
    <text evidence="8">The sequence shown here is derived from an EMBL/GenBank/DDBJ whole genome shotgun (WGS) entry which is preliminary data.</text>
</comment>
<keyword evidence="6" id="KW-0547">Nucleotide-binding</keyword>
<keyword evidence="9" id="KW-1185">Reference proteome</keyword>
<keyword evidence="6" id="KW-0067">ATP-binding</keyword>
<comment type="catalytic activity">
    <reaction evidence="5">
        <text>ATP + H2O = ADP + phosphate + H(+)</text>
        <dbReference type="Rhea" id="RHEA:13065"/>
        <dbReference type="ChEBI" id="CHEBI:15377"/>
        <dbReference type="ChEBI" id="CHEBI:15378"/>
        <dbReference type="ChEBI" id="CHEBI:30616"/>
        <dbReference type="ChEBI" id="CHEBI:43474"/>
        <dbReference type="ChEBI" id="CHEBI:456216"/>
    </reaction>
</comment>
<organism evidence="8 9">
    <name type="scientific">Senna tora</name>
    <dbReference type="NCBI Taxonomy" id="362788"/>
    <lineage>
        <taxon>Eukaryota</taxon>
        <taxon>Viridiplantae</taxon>
        <taxon>Streptophyta</taxon>
        <taxon>Embryophyta</taxon>
        <taxon>Tracheophyta</taxon>
        <taxon>Spermatophyta</taxon>
        <taxon>Magnoliopsida</taxon>
        <taxon>eudicotyledons</taxon>
        <taxon>Gunneridae</taxon>
        <taxon>Pentapetalae</taxon>
        <taxon>rosids</taxon>
        <taxon>fabids</taxon>
        <taxon>Fabales</taxon>
        <taxon>Fabaceae</taxon>
        <taxon>Caesalpinioideae</taxon>
        <taxon>Cassia clade</taxon>
        <taxon>Senna</taxon>
    </lineage>
</organism>
<dbReference type="InterPro" id="IPR003593">
    <property type="entry name" value="AAA+_ATPase"/>
</dbReference>
<dbReference type="Pfam" id="PF00004">
    <property type="entry name" value="AAA"/>
    <property type="match status" value="1"/>
</dbReference>
<dbReference type="InterPro" id="IPR058017">
    <property type="entry name" value="At3g28540-like_C"/>
</dbReference>
<proteinExistence type="inferred from homology"/>
<evidence type="ECO:0000256" key="1">
    <source>
        <dbReference type="ARBA" id="ARBA00001946"/>
    </source>
</evidence>